<dbReference type="EMBL" id="CM010722">
    <property type="protein sequence ID" value="RZC74226.1"/>
    <property type="molecule type" value="Genomic_DNA"/>
</dbReference>
<feature type="compositionally biased region" description="Polar residues" evidence="1">
    <location>
        <begin position="62"/>
        <end position="71"/>
    </location>
</feature>
<evidence type="ECO:0000256" key="1">
    <source>
        <dbReference type="SAM" id="MobiDB-lite"/>
    </source>
</evidence>
<reference evidence="2 3" key="1">
    <citation type="journal article" date="2018" name="Science">
        <title>The opium poppy genome and morphinan production.</title>
        <authorList>
            <person name="Guo L."/>
            <person name="Winzer T."/>
            <person name="Yang X."/>
            <person name="Li Y."/>
            <person name="Ning Z."/>
            <person name="He Z."/>
            <person name="Teodor R."/>
            <person name="Lu Y."/>
            <person name="Bowser T.A."/>
            <person name="Graham I.A."/>
            <person name="Ye K."/>
        </authorList>
    </citation>
    <scope>NUCLEOTIDE SEQUENCE [LARGE SCALE GENOMIC DNA]</scope>
    <source>
        <strain evidence="3">cv. HN1</strain>
        <tissue evidence="2">Leaves</tissue>
    </source>
</reference>
<name>A0A4Y7KMZ3_PAPSO</name>
<proteinExistence type="predicted"/>
<organism evidence="2 3">
    <name type="scientific">Papaver somniferum</name>
    <name type="common">Opium poppy</name>
    <dbReference type="NCBI Taxonomy" id="3469"/>
    <lineage>
        <taxon>Eukaryota</taxon>
        <taxon>Viridiplantae</taxon>
        <taxon>Streptophyta</taxon>
        <taxon>Embryophyta</taxon>
        <taxon>Tracheophyta</taxon>
        <taxon>Spermatophyta</taxon>
        <taxon>Magnoliopsida</taxon>
        <taxon>Ranunculales</taxon>
        <taxon>Papaveraceae</taxon>
        <taxon>Papaveroideae</taxon>
        <taxon>Papaver</taxon>
    </lineage>
</organism>
<evidence type="ECO:0000313" key="2">
    <source>
        <dbReference type="EMBL" id="RZC74226.1"/>
    </source>
</evidence>
<dbReference type="Gramene" id="RZC74226">
    <property type="protein sequence ID" value="RZC74226"/>
    <property type="gene ID" value="C5167_049718"/>
</dbReference>
<gene>
    <name evidence="2" type="ORF">C5167_049718</name>
</gene>
<keyword evidence="3" id="KW-1185">Reference proteome</keyword>
<dbReference type="Proteomes" id="UP000316621">
    <property type="component" value="Chromosome 8"/>
</dbReference>
<accession>A0A4Y7KMZ3</accession>
<feature type="region of interest" description="Disordered" evidence="1">
    <location>
        <begin position="48"/>
        <end position="71"/>
    </location>
</feature>
<evidence type="ECO:0000313" key="3">
    <source>
        <dbReference type="Proteomes" id="UP000316621"/>
    </source>
</evidence>
<dbReference type="AlphaFoldDB" id="A0A4Y7KMZ3"/>
<sequence>MVEEWKLCSQINDNGRFLSQLQISFLLVRYMALAADIQGLYLNENDLPFSGGDKERPGWSLGKTNSGQDEF</sequence>
<protein>
    <submittedName>
        <fullName evidence="2">Uncharacterized protein</fullName>
    </submittedName>
</protein>